<dbReference type="PRINTS" id="PR00113">
    <property type="entry name" value="ALKPHPHTASE"/>
</dbReference>
<feature type="binding site" evidence="3">
    <location>
        <position position="133"/>
    </location>
    <ligand>
        <name>Mg(2+)</name>
        <dbReference type="ChEBI" id="CHEBI:18420"/>
    </ligand>
</feature>
<evidence type="ECO:0000313" key="5">
    <source>
        <dbReference type="EMBL" id="GIY82243.1"/>
    </source>
</evidence>
<feature type="active site" description="Phosphoserine intermediate" evidence="2">
    <location>
        <position position="72"/>
    </location>
</feature>
<dbReference type="GO" id="GO:0004035">
    <property type="term" value="F:alkaline phosphatase activity"/>
    <property type="evidence" value="ECO:0007669"/>
    <property type="project" value="UniProtKB-EC"/>
</dbReference>
<keyword evidence="3" id="KW-0479">Metal-binding</keyword>
<name>A0AAV4WIX1_CAEEX</name>
<keyword evidence="3" id="KW-0862">Zinc</keyword>
<dbReference type="Proteomes" id="UP001054945">
    <property type="component" value="Unassembled WGS sequence"/>
</dbReference>
<dbReference type="EC" id="3.1.3.1" evidence="1"/>
<dbReference type="PANTHER" id="PTHR11596">
    <property type="entry name" value="ALKALINE PHOSPHATASE"/>
    <property type="match status" value="1"/>
</dbReference>
<dbReference type="SUPFAM" id="SSF53649">
    <property type="entry name" value="Alkaline phosphatase-like"/>
    <property type="match status" value="1"/>
</dbReference>
<dbReference type="AlphaFoldDB" id="A0AAV4WIX1"/>
<evidence type="ECO:0000313" key="6">
    <source>
        <dbReference type="Proteomes" id="UP001054945"/>
    </source>
</evidence>
<comment type="cofactor">
    <cofactor evidence="3">
        <name>Mg(2+)</name>
        <dbReference type="ChEBI" id="CHEBI:18420"/>
    </cofactor>
    <text evidence="3">Binds 1 Mg(2+) ion.</text>
</comment>
<protein>
    <recommendedName>
        <fullName evidence="1">alkaline phosphatase</fullName>
        <ecNumber evidence="1">3.1.3.1</ecNumber>
    </recommendedName>
</protein>
<comment type="caution">
    <text evidence="5">The sequence shown here is derived from an EMBL/GenBank/DDBJ whole genome shotgun (WGS) entry which is preliminary data.</text>
</comment>
<dbReference type="Pfam" id="PF00245">
    <property type="entry name" value="Alk_phosphatase"/>
    <property type="match status" value="1"/>
</dbReference>
<feature type="binding site" evidence="3">
    <location>
        <position position="135"/>
    </location>
    <ligand>
        <name>Mg(2+)</name>
        <dbReference type="ChEBI" id="CHEBI:18420"/>
    </ligand>
</feature>
<dbReference type="GO" id="GO:0046872">
    <property type="term" value="F:metal ion binding"/>
    <property type="evidence" value="ECO:0007669"/>
    <property type="project" value="UniProtKB-KW"/>
</dbReference>
<dbReference type="EMBL" id="BPLR01016227">
    <property type="protein sequence ID" value="GIY82243.1"/>
    <property type="molecule type" value="Genomic_DNA"/>
</dbReference>
<sequence length="181" mass="19580">MKNLRDVDSSAIAKNIILFIGDGMGLTTVTTARIFRGQQKGQTGEEYELAFDKFQHVALAKTYNTDSQVGDSGACATALLCGVKGRFETVGLDDKGIYNRCESSFDSKVFCLADWAQTDGKSTGLVTTTRVTHATPAAMYAHSANRYWESDDKLTKDVPGDLRSKGECKDIKIGFGAPDSS</sequence>
<evidence type="ECO:0000256" key="4">
    <source>
        <dbReference type="RuleBase" id="RU003946"/>
    </source>
</evidence>
<reference evidence="5 6" key="1">
    <citation type="submission" date="2021-06" db="EMBL/GenBank/DDBJ databases">
        <title>Caerostris extrusa draft genome.</title>
        <authorList>
            <person name="Kono N."/>
            <person name="Arakawa K."/>
        </authorList>
    </citation>
    <scope>NUCLEOTIDE SEQUENCE [LARGE SCALE GENOMIC DNA]</scope>
</reference>
<comment type="cofactor">
    <cofactor evidence="3">
        <name>Zn(2+)</name>
        <dbReference type="ChEBI" id="CHEBI:29105"/>
    </cofactor>
    <text evidence="3">Binds 2 Zn(2+) ions.</text>
</comment>
<evidence type="ECO:0000256" key="1">
    <source>
        <dbReference type="ARBA" id="ARBA00012647"/>
    </source>
</evidence>
<dbReference type="Gene3D" id="3.40.720.10">
    <property type="entry name" value="Alkaline Phosphatase, subunit A"/>
    <property type="match status" value="1"/>
</dbReference>
<keyword evidence="3" id="KW-0460">Magnesium</keyword>
<dbReference type="SMART" id="SM00098">
    <property type="entry name" value="alkPPc"/>
    <property type="match status" value="1"/>
</dbReference>
<comment type="similarity">
    <text evidence="4">Belongs to the alkaline phosphatase family.</text>
</comment>
<accession>A0AAV4WIX1</accession>
<evidence type="ECO:0000256" key="3">
    <source>
        <dbReference type="PIRSR" id="PIRSR601952-2"/>
    </source>
</evidence>
<dbReference type="InterPro" id="IPR001952">
    <property type="entry name" value="Alkaline_phosphatase"/>
</dbReference>
<evidence type="ECO:0000256" key="2">
    <source>
        <dbReference type="PIRSR" id="PIRSR601952-1"/>
    </source>
</evidence>
<feature type="binding site" evidence="3">
    <location>
        <position position="22"/>
    </location>
    <ligand>
        <name>Zn(2+)</name>
        <dbReference type="ChEBI" id="CHEBI:29105"/>
        <label>2</label>
    </ligand>
</feature>
<keyword evidence="6" id="KW-1185">Reference proteome</keyword>
<dbReference type="InterPro" id="IPR017850">
    <property type="entry name" value="Alkaline_phosphatase_core_sf"/>
</dbReference>
<gene>
    <name evidence="5" type="primary">ALPP</name>
    <name evidence="5" type="ORF">CEXT_503721</name>
</gene>
<dbReference type="CDD" id="cd16012">
    <property type="entry name" value="ALP"/>
    <property type="match status" value="1"/>
</dbReference>
<dbReference type="PANTHER" id="PTHR11596:SF91">
    <property type="entry name" value="ALKALINE PHOSPHATASE-RELATED"/>
    <property type="match status" value="1"/>
</dbReference>
<proteinExistence type="inferred from homology"/>
<feature type="binding site" evidence="3">
    <location>
        <position position="22"/>
    </location>
    <ligand>
        <name>Mg(2+)</name>
        <dbReference type="ChEBI" id="CHEBI:18420"/>
    </ligand>
</feature>
<organism evidence="5 6">
    <name type="scientific">Caerostris extrusa</name>
    <name type="common">Bark spider</name>
    <name type="synonym">Caerostris bankana</name>
    <dbReference type="NCBI Taxonomy" id="172846"/>
    <lineage>
        <taxon>Eukaryota</taxon>
        <taxon>Metazoa</taxon>
        <taxon>Ecdysozoa</taxon>
        <taxon>Arthropoda</taxon>
        <taxon>Chelicerata</taxon>
        <taxon>Arachnida</taxon>
        <taxon>Araneae</taxon>
        <taxon>Araneomorphae</taxon>
        <taxon>Entelegynae</taxon>
        <taxon>Araneoidea</taxon>
        <taxon>Araneidae</taxon>
        <taxon>Caerostris</taxon>
    </lineage>
</organism>